<feature type="transmembrane region" description="Helical" evidence="9">
    <location>
        <begin position="213"/>
        <end position="245"/>
    </location>
</feature>
<sequence length="285" mass="30204">MSTFVIGLSLAALLFILAAGLVLVFGLLGVINLAHGAFYMLGAYVGYQIAAWTGNFWLALALAPVFVAAVAWIAERLTLSKLYDREHYLQFLLTFGLILVINELVRLVWGVGYLRVDAPVLLQGSVDFGTFQVSVYRLFVAFAGLAAAGGLYLVLEKTLIGTVVRAASANSAMVSCLGVNVRRIRSSVFAIGGGLAGFAGVIAAPMVPLSLDMGLIVIIDCFLVIIIGGMGSIRGAVLGAILIGMTRAYGQNFIPQFIDPLTFGVLVAVLLVRPSGIFGRKERMA</sequence>
<feature type="transmembrane region" description="Helical" evidence="9">
    <location>
        <begin position="56"/>
        <end position="79"/>
    </location>
</feature>
<keyword evidence="3" id="KW-1003">Cell membrane</keyword>
<dbReference type="Proteomes" id="UP001195941">
    <property type="component" value="Unassembled WGS sequence"/>
</dbReference>
<evidence type="ECO:0000256" key="1">
    <source>
        <dbReference type="ARBA" id="ARBA00004651"/>
    </source>
</evidence>
<keyword evidence="6 9" id="KW-1133">Transmembrane helix</keyword>
<comment type="subcellular location">
    <subcellularLocation>
        <location evidence="1">Cell membrane</location>
        <topology evidence="1">Multi-pass membrane protein</topology>
    </subcellularLocation>
</comment>
<evidence type="ECO:0000256" key="5">
    <source>
        <dbReference type="ARBA" id="ARBA00022970"/>
    </source>
</evidence>
<dbReference type="EMBL" id="JADMKU010000008">
    <property type="protein sequence ID" value="MBR9651510.1"/>
    <property type="molecule type" value="Genomic_DNA"/>
</dbReference>
<accession>A0ABS5HRD0</accession>
<dbReference type="PANTHER" id="PTHR11795:SF442">
    <property type="entry name" value="ABC TRANSPORTER ATP-BINDING PROTEIN"/>
    <property type="match status" value="1"/>
</dbReference>
<keyword evidence="5" id="KW-0029">Amino-acid transport</keyword>
<evidence type="ECO:0000256" key="9">
    <source>
        <dbReference type="SAM" id="Phobius"/>
    </source>
</evidence>
<evidence type="ECO:0000256" key="4">
    <source>
        <dbReference type="ARBA" id="ARBA00022692"/>
    </source>
</evidence>
<feature type="transmembrane region" description="Helical" evidence="9">
    <location>
        <begin position="257"/>
        <end position="278"/>
    </location>
</feature>
<dbReference type="Pfam" id="PF02653">
    <property type="entry name" value="BPD_transp_2"/>
    <property type="match status" value="1"/>
</dbReference>
<keyword evidence="11" id="KW-1185">Reference proteome</keyword>
<feature type="transmembrane region" description="Helical" evidence="9">
    <location>
        <begin position="188"/>
        <end position="207"/>
    </location>
</feature>
<comment type="caution">
    <text evidence="10">The sequence shown here is derived from an EMBL/GenBank/DDBJ whole genome shotgun (WGS) entry which is preliminary data.</text>
</comment>
<dbReference type="InterPro" id="IPR052157">
    <property type="entry name" value="BCAA_transport_permease"/>
</dbReference>
<evidence type="ECO:0000256" key="6">
    <source>
        <dbReference type="ARBA" id="ARBA00022989"/>
    </source>
</evidence>
<evidence type="ECO:0000256" key="8">
    <source>
        <dbReference type="ARBA" id="ARBA00037998"/>
    </source>
</evidence>
<evidence type="ECO:0000313" key="10">
    <source>
        <dbReference type="EMBL" id="MBR9651510.1"/>
    </source>
</evidence>
<feature type="transmembrane region" description="Helical" evidence="9">
    <location>
        <begin position="134"/>
        <end position="155"/>
    </location>
</feature>
<reference evidence="10 11" key="1">
    <citation type="journal article" date="2021" name="Arch. Microbiol.">
        <title>Thalassobius aquimarinus sp. nov., isolated from the Sea of Japan seashore.</title>
        <authorList>
            <person name="Kurilenko V.V."/>
            <person name="Romanenko L.A."/>
            <person name="Chernysheva N.Y."/>
            <person name="Velansky P.V."/>
            <person name="Tekutyeva L.A."/>
            <person name="Isaeva M.P."/>
            <person name="Mikhailov V.V."/>
        </authorList>
    </citation>
    <scope>NUCLEOTIDE SEQUENCE [LARGE SCALE GENOMIC DNA]</scope>
    <source>
        <strain evidence="10 11">KMM 8518</strain>
    </source>
</reference>
<keyword evidence="7 9" id="KW-0472">Membrane</keyword>
<organism evidence="10 11">
    <name type="scientific">Thalassovita aquimarina</name>
    <dbReference type="NCBI Taxonomy" id="2785917"/>
    <lineage>
        <taxon>Bacteria</taxon>
        <taxon>Pseudomonadati</taxon>
        <taxon>Pseudomonadota</taxon>
        <taxon>Alphaproteobacteria</taxon>
        <taxon>Rhodobacterales</taxon>
        <taxon>Roseobacteraceae</taxon>
        <taxon>Thalassovita</taxon>
    </lineage>
</organism>
<protein>
    <submittedName>
        <fullName evidence="10">Branched-chain amino acid ABC transporter permease</fullName>
    </submittedName>
</protein>
<keyword evidence="2" id="KW-0813">Transport</keyword>
<comment type="similarity">
    <text evidence="8">Belongs to the binding-protein-dependent transport system permease family. LivHM subfamily.</text>
</comment>
<dbReference type="CDD" id="cd06582">
    <property type="entry name" value="TM_PBP1_LivH_like"/>
    <property type="match status" value="1"/>
</dbReference>
<gene>
    <name evidence="10" type="ORF">IT775_10285</name>
</gene>
<evidence type="ECO:0000256" key="2">
    <source>
        <dbReference type="ARBA" id="ARBA00022448"/>
    </source>
</evidence>
<dbReference type="RefSeq" id="WP_212701032.1">
    <property type="nucleotide sequence ID" value="NZ_JADMKU010000008.1"/>
</dbReference>
<evidence type="ECO:0000256" key="7">
    <source>
        <dbReference type="ARBA" id="ARBA00023136"/>
    </source>
</evidence>
<evidence type="ECO:0000256" key="3">
    <source>
        <dbReference type="ARBA" id="ARBA00022475"/>
    </source>
</evidence>
<proteinExistence type="inferred from homology"/>
<dbReference type="PANTHER" id="PTHR11795">
    <property type="entry name" value="BRANCHED-CHAIN AMINO ACID TRANSPORT SYSTEM PERMEASE PROTEIN LIVH"/>
    <property type="match status" value="1"/>
</dbReference>
<keyword evidence="4 9" id="KW-0812">Transmembrane</keyword>
<dbReference type="InterPro" id="IPR001851">
    <property type="entry name" value="ABC_transp_permease"/>
</dbReference>
<evidence type="ECO:0000313" key="11">
    <source>
        <dbReference type="Proteomes" id="UP001195941"/>
    </source>
</evidence>
<feature type="transmembrane region" description="Helical" evidence="9">
    <location>
        <begin position="91"/>
        <end position="114"/>
    </location>
</feature>
<name>A0ABS5HRD0_9RHOB</name>